<feature type="binding site" evidence="6">
    <location>
        <position position="293"/>
    </location>
    <ligand>
        <name>Zn(2+)</name>
        <dbReference type="ChEBI" id="CHEBI:29105"/>
    </ligand>
</feature>
<keyword evidence="2" id="KW-0547">Nucleotide-binding</keyword>
<proteinExistence type="predicted"/>
<evidence type="ECO:0000256" key="7">
    <source>
        <dbReference type="SAM" id="Coils"/>
    </source>
</evidence>
<dbReference type="OrthoDB" id="36891at2157"/>
<dbReference type="Gene3D" id="1.10.287.510">
    <property type="entry name" value="Helix hairpin bin"/>
    <property type="match status" value="1"/>
</dbReference>
<dbReference type="GeneID" id="41718957"/>
<accession>A0A510DZN5</accession>
<dbReference type="EMBL" id="AP018929">
    <property type="protein sequence ID" value="BBG25338.1"/>
    <property type="molecule type" value="Genomic_DNA"/>
</dbReference>
<feature type="coiled-coil region" evidence="7">
    <location>
        <begin position="316"/>
        <end position="395"/>
    </location>
</feature>
<evidence type="ECO:0000313" key="11">
    <source>
        <dbReference type="Proteomes" id="UP000322983"/>
    </source>
</evidence>
<dbReference type="Proteomes" id="UP000322983">
    <property type="component" value="Chromosome"/>
</dbReference>
<protein>
    <submittedName>
        <fullName evidence="9">Chromosome partition protein Smc</fullName>
    </submittedName>
</protein>
<dbReference type="PANTHER" id="PTHR32114:SF2">
    <property type="entry name" value="ABC TRANSPORTER ABCH.3"/>
    <property type="match status" value="1"/>
</dbReference>
<feature type="binding site" evidence="6">
    <location>
        <position position="296"/>
    </location>
    <ligand>
        <name>Zn(2+)</name>
        <dbReference type="ChEBI" id="CHEBI:29105"/>
    </ligand>
</feature>
<evidence type="ECO:0000256" key="6">
    <source>
        <dbReference type="PROSITE-ProRule" id="PRU00471"/>
    </source>
</evidence>
<keyword evidence="11" id="KW-1185">Reference proteome</keyword>
<dbReference type="GO" id="GO:0046872">
    <property type="term" value="F:metal ion binding"/>
    <property type="evidence" value="ECO:0007669"/>
    <property type="project" value="UniProtKB-UniRule"/>
</dbReference>
<dbReference type="NCBIfam" id="NF045487">
    <property type="entry name" value="ASRP"/>
    <property type="match status" value="1"/>
</dbReference>
<dbReference type="GO" id="GO:0005524">
    <property type="term" value="F:ATP binding"/>
    <property type="evidence" value="ECO:0007669"/>
    <property type="project" value="UniProtKB-KW"/>
</dbReference>
<gene>
    <name evidence="9" type="ORF">IC006_2673</name>
    <name evidence="10" type="ORF">IC007_2687</name>
</gene>
<keyword evidence="5 7" id="KW-0175">Coiled coil</keyword>
<feature type="coiled-coil region" evidence="7">
    <location>
        <begin position="130"/>
        <end position="288"/>
    </location>
</feature>
<organism evidence="9 11">
    <name type="scientific">Sulfuracidifex tepidarius</name>
    <dbReference type="NCBI Taxonomy" id="1294262"/>
    <lineage>
        <taxon>Archaea</taxon>
        <taxon>Thermoproteota</taxon>
        <taxon>Thermoprotei</taxon>
        <taxon>Sulfolobales</taxon>
        <taxon>Sulfolobaceae</taxon>
        <taxon>Sulfuracidifex</taxon>
    </lineage>
</organism>
<evidence type="ECO:0000256" key="2">
    <source>
        <dbReference type="ARBA" id="ARBA00022741"/>
    </source>
</evidence>
<dbReference type="SUPFAM" id="SSF75712">
    <property type="entry name" value="Rad50 coiled-coil Zn hook"/>
    <property type="match status" value="1"/>
</dbReference>
<name>A0A510DZN5_9CREN</name>
<dbReference type="Gene3D" id="3.40.50.300">
    <property type="entry name" value="P-loop containing nucleotide triphosphate hydrolases"/>
    <property type="match status" value="2"/>
</dbReference>
<dbReference type="KEGG" id="step:IC006_2673"/>
<dbReference type="InterPro" id="IPR027417">
    <property type="entry name" value="P-loop_NTPase"/>
</dbReference>
<dbReference type="EMBL" id="AP018930">
    <property type="protein sequence ID" value="BBG28132.1"/>
    <property type="molecule type" value="Genomic_DNA"/>
</dbReference>
<evidence type="ECO:0000259" key="8">
    <source>
        <dbReference type="PROSITE" id="PS51131"/>
    </source>
</evidence>
<dbReference type="AlphaFoldDB" id="A0A510DZN5"/>
<accession>A0A510E6G7</accession>
<keyword evidence="4" id="KW-0067">ATP-binding</keyword>
<keyword evidence="1 6" id="KW-0479">Metal-binding</keyword>
<evidence type="ECO:0000256" key="5">
    <source>
        <dbReference type="ARBA" id="ARBA00023054"/>
    </source>
</evidence>
<evidence type="ECO:0000256" key="1">
    <source>
        <dbReference type="ARBA" id="ARBA00022723"/>
    </source>
</evidence>
<reference evidence="12" key="1">
    <citation type="submission" date="2018-09" db="EMBL/GenBank/DDBJ databases">
        <title>Complete Genome Sequencing of Sulfolobus sp. JCM 16834.</title>
        <authorList>
            <person name="Kato S."/>
            <person name="Itoh T."/>
            <person name="Ohkuma M."/>
        </authorList>
    </citation>
    <scope>NUCLEOTIDE SEQUENCE [LARGE SCALE GENOMIC DNA]</scope>
    <source>
        <strain evidence="12">IC-007</strain>
    </source>
</reference>
<keyword evidence="3 6" id="KW-0862">Zinc</keyword>
<feature type="domain" description="Zinc-hook" evidence="8">
    <location>
        <begin position="244"/>
        <end position="345"/>
    </location>
</feature>
<sequence length="582" mass="67452">MKLRVSNIGGITEPLELEIAPGVTSYEAPNAYGKTSLSKALISLLTSAVKAEDLLNVFSDSAEIELMDGSKTYYRRMKRIKGNIIEEKQLIMDDDRALLLSYFSPENKLLVQILAGEDNVEWFISTTSKINEIKAKKEELEKLLQDAKNSRDEMQKNYNIAIELQQRLVSIDRQIEKLEKEKETGSAIISNTVQTISITRQNKLDEINSKINVKREELEKTKQKLEKTEEEIKEKESKVKIDTKQEIEKELKRIEEELRSLTSKRSELEIELKVLERVSEEIKEADQRHASSCYVCGSHVDPETWKSRSQVISKELSSKTNALESLRNEILNLNNKKQDLEMKLKDFDRVQNDIEQLKSSYEALKTKMETLQFQIQDLERQKREMEEKFNRTGEGIAGMRLSPIDEKINQLKKQRSDIIYDLQNLGIPTLIAEKISQKEREIQHLSEKVEEYNIDFLKRLRLAKEEFMKISNSILKEMEFNLTAEVTDDNKLVVRRNNAKLDIKKLSSSERTTIALILILSSLKSYFTTPYFIIDESAMTFDQKRYEKLLNVLKGISEYVIVTRSSEKINVRKATKELRASS</sequence>
<dbReference type="PROSITE" id="PS51131">
    <property type="entry name" value="ZN_HOOK"/>
    <property type="match status" value="1"/>
</dbReference>
<reference evidence="9 11" key="2">
    <citation type="journal article" date="2020" name="Int. J. Syst. Evol. Microbiol.">
        <title>Sulfuracidifex tepidarius gen. nov., sp. nov. and transfer of Sulfolobus metallicus Huber and Stetter 1992 to the genus Sulfuracidifex as Sulfuracidifex metallicus comb. nov.</title>
        <authorList>
            <person name="Itoh T."/>
            <person name="Miura T."/>
            <person name="Sakai H.D."/>
            <person name="Kato S."/>
            <person name="Ohkuma M."/>
            <person name="Takashina T."/>
        </authorList>
    </citation>
    <scope>NUCLEOTIDE SEQUENCE [LARGE SCALE GENOMIC DNA]</scope>
    <source>
        <strain evidence="9 11">IC-006</strain>
        <strain evidence="10">IC-007</strain>
    </source>
</reference>
<dbReference type="SUPFAM" id="SSF52540">
    <property type="entry name" value="P-loop containing nucleoside triphosphate hydrolases"/>
    <property type="match status" value="2"/>
</dbReference>
<dbReference type="Proteomes" id="UP000325030">
    <property type="component" value="Chromosome"/>
</dbReference>
<evidence type="ECO:0000313" key="12">
    <source>
        <dbReference type="Proteomes" id="UP000325030"/>
    </source>
</evidence>
<dbReference type="PANTHER" id="PTHR32114">
    <property type="entry name" value="ABC TRANSPORTER ABCH.3"/>
    <property type="match status" value="1"/>
</dbReference>
<evidence type="ECO:0000313" key="9">
    <source>
        <dbReference type="EMBL" id="BBG25338.1"/>
    </source>
</evidence>
<dbReference type="RefSeq" id="WP_054846561.1">
    <property type="nucleotide sequence ID" value="NZ_AP018929.1"/>
</dbReference>
<evidence type="ECO:0000256" key="3">
    <source>
        <dbReference type="ARBA" id="ARBA00022833"/>
    </source>
</evidence>
<dbReference type="STRING" id="1294262.GCA_001316085_02607"/>
<dbReference type="InterPro" id="IPR013134">
    <property type="entry name" value="Zn_hook_RAD50"/>
</dbReference>
<evidence type="ECO:0000313" key="10">
    <source>
        <dbReference type="EMBL" id="BBG28132.1"/>
    </source>
</evidence>
<evidence type="ECO:0000256" key="4">
    <source>
        <dbReference type="ARBA" id="ARBA00022840"/>
    </source>
</evidence>